<dbReference type="Ensembl" id="ENSMFAT00000090899.1">
    <property type="protein sequence ID" value="ENSMFAP00000049673.1"/>
    <property type="gene ID" value="ENSMFAG00000055035.1"/>
</dbReference>
<protein>
    <submittedName>
        <fullName evidence="1">Uncharacterized protein</fullName>
    </submittedName>
</protein>
<dbReference type="Proteomes" id="UP000233100">
    <property type="component" value="Chromosome 13"/>
</dbReference>
<keyword evidence="2" id="KW-1185">Reference proteome</keyword>
<reference evidence="1 2" key="1">
    <citation type="submission" date="2013-03" db="EMBL/GenBank/DDBJ databases">
        <authorList>
            <person name="Warren W."/>
            <person name="Wilson R.K."/>
        </authorList>
    </citation>
    <scope>NUCLEOTIDE SEQUENCE</scope>
</reference>
<dbReference type="GeneTree" id="ENSGT00910000147362"/>
<proteinExistence type="predicted"/>
<dbReference type="AlphaFoldDB" id="A0A7N9IAP3"/>
<evidence type="ECO:0000313" key="2">
    <source>
        <dbReference type="Proteomes" id="UP000233100"/>
    </source>
</evidence>
<name>A0A7N9IAP3_MACFA</name>
<sequence length="86" mass="9613">IGLLALPLKFSYAGFCCSQLHVILKLLMIQDKKKFTLSCQSKLRGFGQVTMPSSYLRCFSFLKSECHPQSSPVTQPNVIGISQQVF</sequence>
<reference evidence="1" key="2">
    <citation type="submission" date="2025-08" db="UniProtKB">
        <authorList>
            <consortium name="Ensembl"/>
        </authorList>
    </citation>
    <scope>IDENTIFICATION</scope>
</reference>
<reference evidence="1" key="3">
    <citation type="submission" date="2025-09" db="UniProtKB">
        <authorList>
            <consortium name="Ensembl"/>
        </authorList>
    </citation>
    <scope>IDENTIFICATION</scope>
</reference>
<organism evidence="1 2">
    <name type="scientific">Macaca fascicularis</name>
    <name type="common">Crab-eating macaque</name>
    <name type="synonym">Cynomolgus monkey</name>
    <dbReference type="NCBI Taxonomy" id="9541"/>
    <lineage>
        <taxon>Eukaryota</taxon>
        <taxon>Metazoa</taxon>
        <taxon>Chordata</taxon>
        <taxon>Craniata</taxon>
        <taxon>Vertebrata</taxon>
        <taxon>Euteleostomi</taxon>
        <taxon>Mammalia</taxon>
        <taxon>Eutheria</taxon>
        <taxon>Euarchontoglires</taxon>
        <taxon>Primates</taxon>
        <taxon>Haplorrhini</taxon>
        <taxon>Catarrhini</taxon>
        <taxon>Cercopithecidae</taxon>
        <taxon>Cercopithecinae</taxon>
        <taxon>Macaca</taxon>
    </lineage>
</organism>
<accession>A0A7N9IAP3</accession>
<evidence type="ECO:0000313" key="1">
    <source>
        <dbReference type="Ensembl" id="ENSMFAP00000049673.1"/>
    </source>
</evidence>